<proteinExistence type="predicted"/>
<dbReference type="EMBL" id="CACRTN010000009">
    <property type="protein sequence ID" value="VYT71998.1"/>
    <property type="molecule type" value="Genomic_DNA"/>
</dbReference>
<dbReference type="AlphaFoldDB" id="A0A6N2Z1P1"/>
<evidence type="ECO:0008006" key="3">
    <source>
        <dbReference type="Google" id="ProtNLM"/>
    </source>
</evidence>
<name>A0A6N2Z1P1_9ACTN</name>
<sequence length="445" mass="49659">MYELMNKDVPVLRFSYDPSRHSVSELAMILNAEYAPPSIVGPGMSISTRSVAYWWEHRALPASRDQLDRLVSAIGVECGRELLEHNMGLSLSDRYWVRPHGSGLRWADVNFFDNAFSDELGALTLIPGSPTRDGGDIDLMSPNSSVGGNVPKKWVIGPDGTRWLLKTGNKTARQDVYNEVVATDLHRRALGSGEYVPYLLVGSDDAAFCACPNFLGEDEELVPACDLLLKHSREEGFGTLGSVLGALGESGLDPGYLRECLAKVFSLDYLMANADRHTGNFGLVRDCVTLEYKRFAPIYDTGFSLWCDSYSLSRPGDYSYRPRPFTGGPSESPERQLRLFDQYEWLPDVDLEGWRDAAMEILSADPYLPESRLHAIGRGIDMNIDGFRRHVDRMARLFPLNAPSWMEEPSIAPPARGGNSEAAPSPQRQPHIAPTDRPERRRPHR</sequence>
<protein>
    <recommendedName>
        <fullName evidence="3">HipA-like C-terminal domain-containing protein</fullName>
    </recommendedName>
</protein>
<organism evidence="2">
    <name type="scientific">Collinsella intestinalis</name>
    <dbReference type="NCBI Taxonomy" id="147207"/>
    <lineage>
        <taxon>Bacteria</taxon>
        <taxon>Bacillati</taxon>
        <taxon>Actinomycetota</taxon>
        <taxon>Coriobacteriia</taxon>
        <taxon>Coriobacteriales</taxon>
        <taxon>Coriobacteriaceae</taxon>
        <taxon>Collinsella</taxon>
    </lineage>
</organism>
<dbReference type="Gene3D" id="1.10.1070.20">
    <property type="match status" value="1"/>
</dbReference>
<evidence type="ECO:0000256" key="1">
    <source>
        <dbReference type="SAM" id="MobiDB-lite"/>
    </source>
</evidence>
<dbReference type="RefSeq" id="WP_156848203.1">
    <property type="nucleotide sequence ID" value="NZ_CACRTN010000009.1"/>
</dbReference>
<reference evidence="2" key="1">
    <citation type="submission" date="2019-11" db="EMBL/GenBank/DDBJ databases">
        <authorList>
            <person name="Feng L."/>
        </authorList>
    </citation>
    <scope>NUCLEOTIDE SEQUENCE</scope>
    <source>
        <strain evidence="2">CintestinalisLFYP54</strain>
    </source>
</reference>
<evidence type="ECO:0000313" key="2">
    <source>
        <dbReference type="EMBL" id="VYT71998.1"/>
    </source>
</evidence>
<gene>
    <name evidence="2" type="ORF">CILFYP54_01358</name>
</gene>
<accession>A0A6N2Z1P1</accession>
<feature type="region of interest" description="Disordered" evidence="1">
    <location>
        <begin position="406"/>
        <end position="445"/>
    </location>
</feature>